<evidence type="ECO:0000259" key="9">
    <source>
        <dbReference type="SMART" id="SM00359"/>
    </source>
</evidence>
<reference evidence="10 11" key="1">
    <citation type="journal article" date="2011" name="Front. Microbiol.">
        <title>Genomic signatures of strain selection and enhancement in Bacillus atrophaeus var. globigii, a historical biowarfare simulant.</title>
        <authorList>
            <person name="Gibbons H.S."/>
            <person name="Broomall S.M."/>
            <person name="McNew L.A."/>
            <person name="Daligault H."/>
            <person name="Chapman C."/>
            <person name="Bruce D."/>
            <person name="Karavis M."/>
            <person name="Krepps M."/>
            <person name="McGregor P.A."/>
            <person name="Hong C."/>
            <person name="Park K.H."/>
            <person name="Akmal A."/>
            <person name="Feldman A."/>
            <person name="Lin J.S."/>
            <person name="Chang W.E."/>
            <person name="Higgs B.W."/>
            <person name="Demirev P."/>
            <person name="Lindquist J."/>
            <person name="Liem A."/>
            <person name="Fochler E."/>
            <person name="Read T.D."/>
            <person name="Tapia R."/>
            <person name="Johnson S."/>
            <person name="Bishop-Lilly K.A."/>
            <person name="Detter C."/>
            <person name="Han C."/>
            <person name="Sozhamannan S."/>
            <person name="Rosenzweig C.N."/>
            <person name="Skowronski E.W."/>
        </authorList>
    </citation>
    <scope>NUCLEOTIDE SEQUENCE [LARGE SCALE GENOMIC DNA]</scope>
    <source>
        <strain evidence="10 11">AK5</strain>
    </source>
</reference>
<dbReference type="SMART" id="SM00359">
    <property type="entry name" value="PUA"/>
    <property type="match status" value="1"/>
</dbReference>
<dbReference type="OrthoDB" id="9805492at2"/>
<feature type="domain" description="PUA" evidence="9">
    <location>
        <begin position="3"/>
        <end position="88"/>
    </location>
</feature>
<evidence type="ECO:0000256" key="2">
    <source>
        <dbReference type="ARBA" id="ARBA00022490"/>
    </source>
</evidence>
<dbReference type="Gene3D" id="3.30.750.80">
    <property type="entry name" value="RNA methyltransferase domain (HRMD) like"/>
    <property type="match status" value="1"/>
</dbReference>
<dbReference type="Gene3D" id="3.40.50.150">
    <property type="entry name" value="Vaccinia Virus protein VP39"/>
    <property type="match status" value="1"/>
</dbReference>
<dbReference type="InterPro" id="IPR036974">
    <property type="entry name" value="PUA_sf"/>
</dbReference>
<proteinExistence type="inferred from homology"/>
<dbReference type="CDD" id="cd02440">
    <property type="entry name" value="AdoMet_MTases"/>
    <property type="match status" value="1"/>
</dbReference>
<protein>
    <submittedName>
        <fullName evidence="10">23S rRNA (Cytosine(1962)-C(5))-methyltransferase RlmI</fullName>
    </submittedName>
</protein>
<dbReference type="PROSITE" id="PS50890">
    <property type="entry name" value="PUA"/>
    <property type="match status" value="1"/>
</dbReference>
<evidence type="ECO:0000313" key="11">
    <source>
        <dbReference type="Proteomes" id="UP000288212"/>
    </source>
</evidence>
<evidence type="ECO:0000256" key="1">
    <source>
        <dbReference type="ARBA" id="ARBA00004496"/>
    </source>
</evidence>
<dbReference type="InterPro" id="IPR029063">
    <property type="entry name" value="SAM-dependent_MTases_sf"/>
</dbReference>
<comment type="subcellular location">
    <subcellularLocation>
        <location evidence="1">Cytoplasm</location>
    </subcellularLocation>
</comment>
<dbReference type="PANTHER" id="PTHR42873:SF1">
    <property type="entry name" value="S-ADENOSYLMETHIONINE-DEPENDENT METHYLTRANSFERASE DOMAIN-CONTAINING PROTEIN"/>
    <property type="match status" value="1"/>
</dbReference>
<dbReference type="CDD" id="cd11572">
    <property type="entry name" value="RlmI_M_like"/>
    <property type="match status" value="1"/>
</dbReference>
<keyword evidence="7" id="KW-0694">RNA-binding</keyword>
<evidence type="ECO:0000256" key="4">
    <source>
        <dbReference type="ARBA" id="ARBA00022603"/>
    </source>
</evidence>
<dbReference type="InterPro" id="IPR002478">
    <property type="entry name" value="PUA"/>
</dbReference>
<evidence type="ECO:0000256" key="6">
    <source>
        <dbReference type="ARBA" id="ARBA00022691"/>
    </source>
</evidence>
<keyword evidence="2" id="KW-0963">Cytoplasm</keyword>
<keyword evidence="4 10" id="KW-0489">Methyltransferase</keyword>
<dbReference type="InterPro" id="IPR015947">
    <property type="entry name" value="PUA-like_sf"/>
</dbReference>
<dbReference type="EMBL" id="PIPI01000001">
    <property type="protein sequence ID" value="RUO21590.1"/>
    <property type="molecule type" value="Genomic_DNA"/>
</dbReference>
<dbReference type="InterPro" id="IPR041532">
    <property type="entry name" value="RlmI-like_PUA"/>
</dbReference>
<dbReference type="Proteomes" id="UP000288212">
    <property type="component" value="Unassembled WGS sequence"/>
</dbReference>
<dbReference type="GO" id="GO:0008168">
    <property type="term" value="F:methyltransferase activity"/>
    <property type="evidence" value="ECO:0007669"/>
    <property type="project" value="UniProtKB-KW"/>
</dbReference>
<dbReference type="GO" id="GO:0032259">
    <property type="term" value="P:methylation"/>
    <property type="evidence" value="ECO:0007669"/>
    <property type="project" value="UniProtKB-KW"/>
</dbReference>
<evidence type="ECO:0000256" key="3">
    <source>
        <dbReference type="ARBA" id="ARBA00022552"/>
    </source>
</evidence>
<dbReference type="GO" id="GO:0003723">
    <property type="term" value="F:RNA binding"/>
    <property type="evidence" value="ECO:0007669"/>
    <property type="project" value="UniProtKB-KW"/>
</dbReference>
<dbReference type="SUPFAM" id="SSF88697">
    <property type="entry name" value="PUA domain-like"/>
    <property type="match status" value="1"/>
</dbReference>
<dbReference type="Pfam" id="PF10672">
    <property type="entry name" value="Methyltrans_SAM"/>
    <property type="match status" value="1"/>
</dbReference>
<keyword evidence="3" id="KW-0698">rRNA processing</keyword>
<keyword evidence="5 10" id="KW-0808">Transferase</keyword>
<dbReference type="CDD" id="cd21153">
    <property type="entry name" value="PUA_RlmI"/>
    <property type="match status" value="1"/>
</dbReference>
<comment type="caution">
    <text evidence="10">The sequence shown here is derived from an EMBL/GenBank/DDBJ whole genome shotgun (WGS) entry which is preliminary data.</text>
</comment>
<evidence type="ECO:0000256" key="7">
    <source>
        <dbReference type="ARBA" id="ARBA00022884"/>
    </source>
</evidence>
<dbReference type="PANTHER" id="PTHR42873">
    <property type="entry name" value="RIBOSOMAL RNA LARGE SUBUNIT METHYLTRANSFERASE"/>
    <property type="match status" value="1"/>
</dbReference>
<sequence length="396" mass="43796">MSDRIVIKSGREKSLRRRHPWVFSGAIAKVQGKPTLGSTVEVVSDKGEFLGLAAYSPHSQIRARVWSFTQGESIDREFFLRRIRSAQALRDTLVRQQTNAYRLVAGESDGLPGITIDCYDQVIVCQLLTAGAVYHQETLFAVLQELYPDRVIYERSDVDVRKKEGLKLSTGARFGDAPIAPIVIEENGLKLAVDVVTGHKTGYYLDQRDARKAIQTYAKGKRMLNCFAYTGGFGLYATAAGASEVVNVDVSQQALDTSVENLALNGFEGANVQHVKADVFEQLRHYVEQGEMFDVIVLDPPKFVDSKASLNRACRGYKDINRLAAKILAPGGVLLTFSCSGLLSADLFQKVVADACLDANRDLQIVAWTQQAADHPVHIHYPEGWYLKGLILRAMD</sequence>
<dbReference type="GO" id="GO:0006364">
    <property type="term" value="P:rRNA processing"/>
    <property type="evidence" value="ECO:0007669"/>
    <property type="project" value="UniProtKB-KW"/>
</dbReference>
<dbReference type="SUPFAM" id="SSF53335">
    <property type="entry name" value="S-adenosyl-L-methionine-dependent methyltransferases"/>
    <property type="match status" value="1"/>
</dbReference>
<dbReference type="Gene3D" id="2.30.130.10">
    <property type="entry name" value="PUA domain"/>
    <property type="match status" value="1"/>
</dbReference>
<gene>
    <name evidence="10" type="ORF">CWE06_01675</name>
</gene>
<dbReference type="GO" id="GO:0005737">
    <property type="term" value="C:cytoplasm"/>
    <property type="evidence" value="ECO:0007669"/>
    <property type="project" value="UniProtKB-SubCell"/>
</dbReference>
<dbReference type="Pfam" id="PF17785">
    <property type="entry name" value="PUA_3"/>
    <property type="match status" value="1"/>
</dbReference>
<evidence type="ECO:0000256" key="5">
    <source>
        <dbReference type="ARBA" id="ARBA00022679"/>
    </source>
</evidence>
<dbReference type="AlphaFoldDB" id="A0A432VY14"/>
<keyword evidence="6" id="KW-0949">S-adenosyl-L-methionine</keyword>
<keyword evidence="11" id="KW-1185">Reference proteome</keyword>
<dbReference type="InterPro" id="IPR019614">
    <property type="entry name" value="SAM-dep_methyl-trfase"/>
</dbReference>
<name>A0A432VY14_9GAMM</name>
<evidence type="ECO:0000313" key="10">
    <source>
        <dbReference type="EMBL" id="RUO21590.1"/>
    </source>
</evidence>
<comment type="similarity">
    <text evidence="8">Belongs to the methyltransferase superfamily. RlmI family.</text>
</comment>
<organism evidence="10 11">
    <name type="scientific">Aliidiomarina haloalkalitolerans</name>
    <dbReference type="NCBI Taxonomy" id="859059"/>
    <lineage>
        <taxon>Bacteria</taxon>
        <taxon>Pseudomonadati</taxon>
        <taxon>Pseudomonadota</taxon>
        <taxon>Gammaproteobacteria</taxon>
        <taxon>Alteromonadales</taxon>
        <taxon>Idiomarinaceae</taxon>
        <taxon>Aliidiomarina</taxon>
    </lineage>
</organism>
<evidence type="ECO:0000256" key="8">
    <source>
        <dbReference type="ARBA" id="ARBA00038091"/>
    </source>
</evidence>
<dbReference type="RefSeq" id="WP_126790572.1">
    <property type="nucleotide sequence ID" value="NZ_PIPI01000001.1"/>
</dbReference>
<accession>A0A432VY14</accession>